<gene>
    <name evidence="1" type="ORF">KEG57_37325</name>
</gene>
<keyword evidence="2" id="KW-1185">Reference proteome</keyword>
<proteinExistence type="predicted"/>
<evidence type="ECO:0000313" key="1">
    <source>
        <dbReference type="EMBL" id="MDC3986200.1"/>
    </source>
</evidence>
<dbReference type="RefSeq" id="WP_272459388.1">
    <property type="nucleotide sequence ID" value="NZ_JAGTJJ010000036.1"/>
</dbReference>
<sequence>MDYIDDMAPIERIRFFEAMQEVRKRLSDTPNTPVPIAVENASPEQVTLFMNAAIKELGPGYDVKPSPVVPSVIEFRLRERP</sequence>
<comment type="caution">
    <text evidence="1">The sequence shown here is derived from an EMBL/GenBank/DDBJ whole genome shotgun (WGS) entry which is preliminary data.</text>
</comment>
<dbReference type="EMBL" id="JAGTJJ010000036">
    <property type="protein sequence ID" value="MDC3986200.1"/>
    <property type="molecule type" value="Genomic_DNA"/>
</dbReference>
<organism evidence="1 2">
    <name type="scientific">Polyangium jinanense</name>
    <dbReference type="NCBI Taxonomy" id="2829994"/>
    <lineage>
        <taxon>Bacteria</taxon>
        <taxon>Pseudomonadati</taxon>
        <taxon>Myxococcota</taxon>
        <taxon>Polyangia</taxon>
        <taxon>Polyangiales</taxon>
        <taxon>Polyangiaceae</taxon>
        <taxon>Polyangium</taxon>
    </lineage>
</organism>
<name>A0A9X3XBG0_9BACT</name>
<dbReference type="AlphaFoldDB" id="A0A9X3XBG0"/>
<protein>
    <submittedName>
        <fullName evidence="1">Uncharacterized protein</fullName>
    </submittedName>
</protein>
<accession>A0A9X3XBG0</accession>
<reference evidence="1 2" key="1">
    <citation type="submission" date="2021-04" db="EMBL/GenBank/DDBJ databases">
        <title>Genome analysis of Polyangium sp.</title>
        <authorList>
            <person name="Li Y."/>
            <person name="Wang J."/>
        </authorList>
    </citation>
    <scope>NUCLEOTIDE SEQUENCE [LARGE SCALE GENOMIC DNA]</scope>
    <source>
        <strain evidence="1 2">SDU14</strain>
    </source>
</reference>
<evidence type="ECO:0000313" key="2">
    <source>
        <dbReference type="Proteomes" id="UP001151081"/>
    </source>
</evidence>
<dbReference type="Proteomes" id="UP001151081">
    <property type="component" value="Unassembled WGS sequence"/>
</dbReference>